<dbReference type="GO" id="GO:0003743">
    <property type="term" value="F:translation initiation factor activity"/>
    <property type="evidence" value="ECO:0007669"/>
    <property type="project" value="UniProtKB-KW"/>
</dbReference>
<dbReference type="Proteomes" id="UP000240830">
    <property type="component" value="Unassembled WGS sequence"/>
</dbReference>
<accession>A0A2H9TFI4</accession>
<dbReference type="GO" id="GO:0000124">
    <property type="term" value="C:SAGA complex"/>
    <property type="evidence" value="ECO:0007669"/>
    <property type="project" value="TreeGrafter"/>
</dbReference>
<name>A0A2H9TFI4_9FUNG</name>
<evidence type="ECO:0000313" key="6">
    <source>
        <dbReference type="EMBL" id="PJF16537.1"/>
    </source>
</evidence>
<dbReference type="CDD" id="cd07982">
    <property type="entry name" value="HFD_TAF10"/>
    <property type="match status" value="1"/>
</dbReference>
<dbReference type="InterPro" id="IPR003923">
    <property type="entry name" value="TAF10"/>
</dbReference>
<sequence>MENQPTDADSTDQQDKDLLELLQMLETHTPVIPDTLMDYYMTKAGVQKRLVALVGQKFVTDVANDAMHFHRLRTGTTAKQSGKKNTLTLEDLTAALAEYGINIKRPSYYT</sequence>
<dbReference type="GO" id="GO:0016251">
    <property type="term" value="F:RNA polymerase II general transcription initiation factor activity"/>
    <property type="evidence" value="ECO:0007669"/>
    <property type="project" value="TreeGrafter"/>
</dbReference>
<reference evidence="6 7" key="1">
    <citation type="submission" date="2016-10" db="EMBL/GenBank/DDBJ databases">
        <title>The genome of Paramicrosporidium saccamoebae is the missing link in understanding Cryptomycota and Microsporidia evolution.</title>
        <authorList>
            <person name="Quandt C.A."/>
            <person name="Beaudet D."/>
            <person name="Corsaro D."/>
            <person name="Michel R."/>
            <person name="Corradi N."/>
            <person name="James T."/>
        </authorList>
    </citation>
    <scope>NUCLEOTIDE SEQUENCE [LARGE SCALE GENOMIC DNA]</scope>
    <source>
        <strain evidence="6 7">KSL3</strain>
    </source>
</reference>
<evidence type="ECO:0000313" key="7">
    <source>
        <dbReference type="Proteomes" id="UP000240830"/>
    </source>
</evidence>
<dbReference type="PRINTS" id="PR01443">
    <property type="entry name" value="TFIID30KDSUB"/>
</dbReference>
<dbReference type="AlphaFoldDB" id="A0A2H9TFI4"/>
<dbReference type="GO" id="GO:1990841">
    <property type="term" value="F:promoter-specific chromatin binding"/>
    <property type="evidence" value="ECO:0007669"/>
    <property type="project" value="TreeGrafter"/>
</dbReference>
<protein>
    <submittedName>
        <fullName evidence="6">Transcription initiation factor tfiid subunit 10</fullName>
    </submittedName>
</protein>
<evidence type="ECO:0000256" key="2">
    <source>
        <dbReference type="ARBA" id="ARBA00023015"/>
    </source>
</evidence>
<dbReference type="GO" id="GO:0005669">
    <property type="term" value="C:transcription factor TFIID complex"/>
    <property type="evidence" value="ECO:0007669"/>
    <property type="project" value="TreeGrafter"/>
</dbReference>
<evidence type="ECO:0000256" key="3">
    <source>
        <dbReference type="ARBA" id="ARBA00023163"/>
    </source>
</evidence>
<keyword evidence="2" id="KW-0805">Transcription regulation</keyword>
<evidence type="ECO:0000256" key="1">
    <source>
        <dbReference type="ARBA" id="ARBA00004123"/>
    </source>
</evidence>
<keyword evidence="6" id="KW-0648">Protein biosynthesis</keyword>
<organism evidence="6 7">
    <name type="scientific">Paramicrosporidium saccamoebae</name>
    <dbReference type="NCBI Taxonomy" id="1246581"/>
    <lineage>
        <taxon>Eukaryota</taxon>
        <taxon>Fungi</taxon>
        <taxon>Fungi incertae sedis</taxon>
        <taxon>Cryptomycota</taxon>
        <taxon>Cryptomycota incertae sedis</taxon>
        <taxon>Paramicrosporidium</taxon>
    </lineage>
</organism>
<dbReference type="GO" id="GO:0006367">
    <property type="term" value="P:transcription initiation at RNA polymerase II promoter"/>
    <property type="evidence" value="ECO:0007669"/>
    <property type="project" value="TreeGrafter"/>
</dbReference>
<keyword evidence="4" id="KW-0539">Nucleus</keyword>
<evidence type="ECO:0000256" key="4">
    <source>
        <dbReference type="ARBA" id="ARBA00023242"/>
    </source>
</evidence>
<dbReference type="PANTHER" id="PTHR21242:SF0">
    <property type="entry name" value="TRANSCRIPTION INITIATION FACTOR TFIID SUBUNIT 10"/>
    <property type="match status" value="1"/>
</dbReference>
<dbReference type="EMBL" id="MTSL01000218">
    <property type="protein sequence ID" value="PJF16537.1"/>
    <property type="molecule type" value="Genomic_DNA"/>
</dbReference>
<keyword evidence="7" id="KW-1185">Reference proteome</keyword>
<keyword evidence="3" id="KW-0804">Transcription</keyword>
<gene>
    <name evidence="6" type="ORF">PSACC_03649</name>
</gene>
<dbReference type="STRING" id="1246581.A0A2H9TFI4"/>
<comment type="caution">
    <text evidence="6">The sequence shown here is derived from an EMBL/GenBank/DDBJ whole genome shotgun (WGS) entry which is preliminary data.</text>
</comment>
<evidence type="ECO:0000256" key="5">
    <source>
        <dbReference type="ARBA" id="ARBA00025730"/>
    </source>
</evidence>
<proteinExistence type="inferred from homology"/>
<dbReference type="OrthoDB" id="154356at2759"/>
<comment type="similarity">
    <text evidence="5">Belongs to the TAF10 family.</text>
</comment>
<dbReference type="Pfam" id="PF03540">
    <property type="entry name" value="TAF10"/>
    <property type="match status" value="1"/>
</dbReference>
<keyword evidence="6" id="KW-0396">Initiation factor</keyword>
<comment type="subcellular location">
    <subcellularLocation>
        <location evidence="1">Nucleus</location>
    </subcellularLocation>
</comment>
<dbReference type="PANTHER" id="PTHR21242">
    <property type="entry name" value="TRANSCRIPTION INITIATION FACTOR TFIID SUBUNIT 10"/>
    <property type="match status" value="1"/>
</dbReference>